<evidence type="ECO:0000256" key="1">
    <source>
        <dbReference type="ARBA" id="ARBA00001947"/>
    </source>
</evidence>
<dbReference type="InterPro" id="IPR050072">
    <property type="entry name" value="Peptidase_M20A"/>
</dbReference>
<dbReference type="SUPFAM" id="SSF53187">
    <property type="entry name" value="Zn-dependent exopeptidases"/>
    <property type="match status" value="1"/>
</dbReference>
<name>A0A7Y7ITI5_9PROT</name>
<dbReference type="InterPro" id="IPR002933">
    <property type="entry name" value="Peptidase_M20"/>
</dbReference>
<dbReference type="PROSITE" id="PS00758">
    <property type="entry name" value="ARGE_DAPE_CPG2_1"/>
    <property type="match status" value="1"/>
</dbReference>
<dbReference type="PANTHER" id="PTHR43808">
    <property type="entry name" value="ACETYLORNITHINE DEACETYLASE"/>
    <property type="match status" value="1"/>
</dbReference>
<keyword evidence="2" id="KW-0479">Metal-binding</keyword>
<feature type="domain" description="Peptidase M20 dimerisation" evidence="5">
    <location>
        <begin position="177"/>
        <end position="275"/>
    </location>
</feature>
<comment type="caution">
    <text evidence="6">The sequence shown here is derived from an EMBL/GenBank/DDBJ whole genome shotgun (WGS) entry which is preliminary data.</text>
</comment>
<dbReference type="EMBL" id="JABXXP010000016">
    <property type="protein sequence ID" value="NVN10084.1"/>
    <property type="molecule type" value="Genomic_DNA"/>
</dbReference>
<evidence type="ECO:0000256" key="4">
    <source>
        <dbReference type="ARBA" id="ARBA00022833"/>
    </source>
</evidence>
<dbReference type="Gene3D" id="3.30.70.360">
    <property type="match status" value="1"/>
</dbReference>
<keyword evidence="4" id="KW-0862">Zinc</keyword>
<proteinExistence type="predicted"/>
<gene>
    <name evidence="6" type="ORF">HUK84_02790</name>
</gene>
<dbReference type="AlphaFoldDB" id="A0A7Y7ITI5"/>
<dbReference type="Pfam" id="PF07687">
    <property type="entry name" value="M20_dimer"/>
    <property type="match status" value="1"/>
</dbReference>
<dbReference type="InterPro" id="IPR001261">
    <property type="entry name" value="ArgE/DapE_CS"/>
</dbReference>
<dbReference type="GO" id="GO:0046872">
    <property type="term" value="F:metal ion binding"/>
    <property type="evidence" value="ECO:0007669"/>
    <property type="project" value="UniProtKB-KW"/>
</dbReference>
<evidence type="ECO:0000256" key="2">
    <source>
        <dbReference type="ARBA" id="ARBA00022723"/>
    </source>
</evidence>
<dbReference type="SUPFAM" id="SSF55031">
    <property type="entry name" value="Bacterial exopeptidase dimerisation domain"/>
    <property type="match status" value="1"/>
</dbReference>
<evidence type="ECO:0000256" key="3">
    <source>
        <dbReference type="ARBA" id="ARBA00022801"/>
    </source>
</evidence>
<evidence type="ECO:0000313" key="7">
    <source>
        <dbReference type="Proteomes" id="UP000534870"/>
    </source>
</evidence>
<dbReference type="RefSeq" id="WP_176638869.1">
    <property type="nucleotide sequence ID" value="NZ_JABXXP010000016.1"/>
</dbReference>
<dbReference type="Proteomes" id="UP000534870">
    <property type="component" value="Unassembled WGS sequence"/>
</dbReference>
<protein>
    <submittedName>
        <fullName evidence="6">M20 family metallopeptidase</fullName>
    </submittedName>
</protein>
<organism evidence="6 7">
    <name type="scientific">Nguyenibacter vanlangensis</name>
    <dbReference type="NCBI Taxonomy" id="1216886"/>
    <lineage>
        <taxon>Bacteria</taxon>
        <taxon>Pseudomonadati</taxon>
        <taxon>Pseudomonadota</taxon>
        <taxon>Alphaproteobacteria</taxon>
        <taxon>Acetobacterales</taxon>
        <taxon>Acetobacteraceae</taxon>
        <taxon>Nguyenibacter</taxon>
    </lineage>
</organism>
<dbReference type="CDD" id="cd08659">
    <property type="entry name" value="M20_ArgE_DapE-like"/>
    <property type="match status" value="1"/>
</dbReference>
<dbReference type="InterPro" id="IPR011650">
    <property type="entry name" value="Peptidase_M20_dimer"/>
</dbReference>
<sequence length="380" mass="39878">MTRQHTDPVVLLQDLIRIPSLNPPGDEVACAQFCADILDAIGFAVTVIGFGERRVNLIAHPPGRPPGGNLGFSGHLDTVPLGGKAWTYPPFSGECVDGRVYGRGSSDMKGGIAAFMSACARHHANTGHCPDVTIILTGGEETGCEGAAALATSPLLADCMFRGLLIGESTRNYPILGHKGVAWFECTAEGRTAHAAMPEFGVNAIYTATDAIARIRAVDLGADDPIIGKTTINIGTFQGGLNINSVPDRATFTVDARTGSADSHVRIADTIQKCLCNAISLQKRLDIPPVVASSNDPFVQAVRTIATRHGIPDRGIATVPYFTDAAILSPAFGNAPAVIIGPGEPDVAHQTDEFCPVDALLTATNLYHDCIEAFGPTSEL</sequence>
<dbReference type="PROSITE" id="PS00759">
    <property type="entry name" value="ARGE_DAPE_CPG2_2"/>
    <property type="match status" value="1"/>
</dbReference>
<keyword evidence="3" id="KW-0378">Hydrolase</keyword>
<accession>A0A7Y7ITI5</accession>
<evidence type="ECO:0000313" key="6">
    <source>
        <dbReference type="EMBL" id="NVN10084.1"/>
    </source>
</evidence>
<reference evidence="6 7" key="1">
    <citation type="submission" date="2020-06" db="EMBL/GenBank/DDBJ databases">
        <title>Description of novel acetic acid bacteria.</title>
        <authorList>
            <person name="Sombolestani A."/>
        </authorList>
    </citation>
    <scope>NUCLEOTIDE SEQUENCE [LARGE SCALE GENOMIC DNA]</scope>
    <source>
        <strain evidence="6 7">LMG 31431</strain>
    </source>
</reference>
<evidence type="ECO:0000259" key="5">
    <source>
        <dbReference type="Pfam" id="PF07687"/>
    </source>
</evidence>
<dbReference type="GO" id="GO:0016787">
    <property type="term" value="F:hydrolase activity"/>
    <property type="evidence" value="ECO:0007669"/>
    <property type="project" value="UniProtKB-KW"/>
</dbReference>
<dbReference type="PANTHER" id="PTHR43808:SF32">
    <property type="entry name" value="ARGE_DAPE-RELATED DEACYLASE"/>
    <property type="match status" value="1"/>
</dbReference>
<dbReference type="InterPro" id="IPR036264">
    <property type="entry name" value="Bact_exopeptidase_dim_dom"/>
</dbReference>
<dbReference type="Gene3D" id="3.40.630.10">
    <property type="entry name" value="Zn peptidases"/>
    <property type="match status" value="1"/>
</dbReference>
<comment type="cofactor">
    <cofactor evidence="1">
        <name>Zn(2+)</name>
        <dbReference type="ChEBI" id="CHEBI:29105"/>
    </cofactor>
</comment>
<dbReference type="Pfam" id="PF01546">
    <property type="entry name" value="Peptidase_M20"/>
    <property type="match status" value="1"/>
</dbReference>